<dbReference type="Proteomes" id="UP000557392">
    <property type="component" value="Unassembled WGS sequence"/>
</dbReference>
<evidence type="ECO:0000313" key="2">
    <source>
        <dbReference type="EMBL" id="MBB4098317.1"/>
    </source>
</evidence>
<comment type="caution">
    <text evidence="2">The sequence shown here is derived from an EMBL/GenBank/DDBJ whole genome shotgun (WGS) entry which is preliminary data.</text>
</comment>
<evidence type="ECO:0008006" key="4">
    <source>
        <dbReference type="Google" id="ProtNLM"/>
    </source>
</evidence>
<protein>
    <recommendedName>
        <fullName evidence="4">Lipoprotein</fullName>
    </recommendedName>
</protein>
<organism evidence="2 3">
    <name type="scientific">Sphingomonas kyeonggiensis</name>
    <dbReference type="NCBI Taxonomy" id="1268553"/>
    <lineage>
        <taxon>Bacteria</taxon>
        <taxon>Pseudomonadati</taxon>
        <taxon>Pseudomonadota</taxon>
        <taxon>Alphaproteobacteria</taxon>
        <taxon>Sphingomonadales</taxon>
        <taxon>Sphingomonadaceae</taxon>
        <taxon>Sphingomonas</taxon>
    </lineage>
</organism>
<dbReference type="RefSeq" id="WP_183997020.1">
    <property type="nucleotide sequence ID" value="NZ_JACIEH010000002.1"/>
</dbReference>
<feature type="signal peptide" evidence="1">
    <location>
        <begin position="1"/>
        <end position="25"/>
    </location>
</feature>
<dbReference type="EMBL" id="JACIEH010000002">
    <property type="protein sequence ID" value="MBB4098317.1"/>
    <property type="molecule type" value="Genomic_DNA"/>
</dbReference>
<accession>A0A7W6NW84</accession>
<evidence type="ECO:0000256" key="1">
    <source>
        <dbReference type="SAM" id="SignalP"/>
    </source>
</evidence>
<feature type="chain" id="PRO_5031366474" description="Lipoprotein" evidence="1">
    <location>
        <begin position="26"/>
        <end position="135"/>
    </location>
</feature>
<keyword evidence="1" id="KW-0732">Signal</keyword>
<dbReference type="PROSITE" id="PS51257">
    <property type="entry name" value="PROKAR_LIPOPROTEIN"/>
    <property type="match status" value="1"/>
</dbReference>
<name>A0A7W6NW84_9SPHN</name>
<dbReference type="Pfam" id="PF20101">
    <property type="entry name" value="DUF6491"/>
    <property type="match status" value="1"/>
</dbReference>
<dbReference type="InterPro" id="IPR045500">
    <property type="entry name" value="DUF6491"/>
</dbReference>
<reference evidence="2 3" key="1">
    <citation type="submission" date="2020-08" db="EMBL/GenBank/DDBJ databases">
        <title>Genomic Encyclopedia of Type Strains, Phase IV (KMG-IV): sequencing the most valuable type-strain genomes for metagenomic binning, comparative biology and taxonomic classification.</title>
        <authorList>
            <person name="Goeker M."/>
        </authorList>
    </citation>
    <scope>NUCLEOTIDE SEQUENCE [LARGE SCALE GENOMIC DNA]</scope>
    <source>
        <strain evidence="2 3">DSM 101806</strain>
    </source>
</reference>
<dbReference type="AlphaFoldDB" id="A0A7W6NW84"/>
<keyword evidence="3" id="KW-1185">Reference proteome</keyword>
<sequence>MRNLLLAAPAALALAGCTASSEMQASQAAEAQKDLAAVLGDRVAGAPRDCISVTDSDGPQIIDDHTIVYKPLGRTVWRNDLGASCPGLRPYTTLIVEVHGSQLCRNDRFRVLDPGSSIPSAYCMFGKFTPYEKAK</sequence>
<evidence type="ECO:0000313" key="3">
    <source>
        <dbReference type="Proteomes" id="UP000557392"/>
    </source>
</evidence>
<gene>
    <name evidence="2" type="ORF">GGR46_001881</name>
</gene>
<proteinExistence type="predicted"/>